<dbReference type="PANTHER" id="PTHR33064:SF37">
    <property type="entry name" value="RIBONUCLEASE H"/>
    <property type="match status" value="1"/>
</dbReference>
<dbReference type="Pfam" id="PF17919">
    <property type="entry name" value="RT_RNaseH_2"/>
    <property type="match status" value="1"/>
</dbReference>
<evidence type="ECO:0000259" key="1">
    <source>
        <dbReference type="Pfam" id="PF17919"/>
    </source>
</evidence>
<name>A0A2P4X461_9STRA</name>
<dbReference type="InterPro" id="IPR043128">
    <property type="entry name" value="Rev_trsase/Diguanyl_cyclase"/>
</dbReference>
<organism evidence="2 3">
    <name type="scientific">Phytophthora palmivora</name>
    <dbReference type="NCBI Taxonomy" id="4796"/>
    <lineage>
        <taxon>Eukaryota</taxon>
        <taxon>Sar</taxon>
        <taxon>Stramenopiles</taxon>
        <taxon>Oomycota</taxon>
        <taxon>Peronosporomycetes</taxon>
        <taxon>Peronosporales</taxon>
        <taxon>Peronosporaceae</taxon>
        <taxon>Phytophthora</taxon>
    </lineage>
</organism>
<feature type="domain" description="Reverse transcriptase/retrotransposon-derived protein RNase H-like" evidence="1">
    <location>
        <begin position="165"/>
        <end position="264"/>
    </location>
</feature>
<dbReference type="InterPro" id="IPR043502">
    <property type="entry name" value="DNA/RNA_pol_sf"/>
</dbReference>
<dbReference type="InterPro" id="IPR041577">
    <property type="entry name" value="RT_RNaseH_2"/>
</dbReference>
<evidence type="ECO:0000313" key="3">
    <source>
        <dbReference type="Proteomes" id="UP000237271"/>
    </source>
</evidence>
<dbReference type="Gene3D" id="3.30.70.270">
    <property type="match status" value="2"/>
</dbReference>
<reference evidence="2 3" key="1">
    <citation type="journal article" date="2017" name="Genome Biol. Evol.">
        <title>Phytophthora megakarya and P. palmivora, closely related causal agents of cacao black pod rot, underwent increases in genome sizes and gene numbers by different mechanisms.</title>
        <authorList>
            <person name="Ali S.S."/>
            <person name="Shao J."/>
            <person name="Lary D.J."/>
            <person name="Kronmiller B."/>
            <person name="Shen D."/>
            <person name="Strem M.D."/>
            <person name="Amoako-Attah I."/>
            <person name="Akrofi A.Y."/>
            <person name="Begoude B.A."/>
            <person name="Ten Hoopen G.M."/>
            <person name="Coulibaly K."/>
            <person name="Kebe B.I."/>
            <person name="Melnick R.L."/>
            <person name="Guiltinan M.J."/>
            <person name="Tyler B.M."/>
            <person name="Meinhardt L.W."/>
            <person name="Bailey B.A."/>
        </authorList>
    </citation>
    <scope>NUCLEOTIDE SEQUENCE [LARGE SCALE GENOMIC DNA]</scope>
    <source>
        <strain evidence="3">sbr112.9</strain>
    </source>
</reference>
<comment type="caution">
    <text evidence="2">The sequence shown here is derived from an EMBL/GenBank/DDBJ whole genome shotgun (WGS) entry which is preliminary data.</text>
</comment>
<dbReference type="Proteomes" id="UP000237271">
    <property type="component" value="Unassembled WGS sequence"/>
</dbReference>
<dbReference type="SUPFAM" id="SSF56672">
    <property type="entry name" value="DNA/RNA polymerases"/>
    <property type="match status" value="1"/>
</dbReference>
<dbReference type="EMBL" id="NCKW01016892">
    <property type="protein sequence ID" value="POM60333.1"/>
    <property type="molecule type" value="Genomic_DNA"/>
</dbReference>
<dbReference type="OrthoDB" id="121795at2759"/>
<dbReference type="InterPro" id="IPR051320">
    <property type="entry name" value="Viral_Replic_Matur_Polypro"/>
</dbReference>
<proteinExistence type="predicted"/>
<dbReference type="PANTHER" id="PTHR33064">
    <property type="entry name" value="POL PROTEIN"/>
    <property type="match status" value="1"/>
</dbReference>
<protein>
    <recommendedName>
        <fullName evidence="1">Reverse transcriptase/retrotransposon-derived protein RNase H-like domain-containing protein</fullName>
    </recommendedName>
</protein>
<accession>A0A2P4X461</accession>
<gene>
    <name evidence="2" type="ORF">PHPALM_30822</name>
</gene>
<evidence type="ECO:0000313" key="2">
    <source>
        <dbReference type="EMBL" id="POM60333.1"/>
    </source>
</evidence>
<sequence>MTHRKIYTPCRVRQGFCNAVLFFQGTIENCLKELMYKQLLVWIEDVLLFAIDVETYLKILERLFELLDIYSIKSLRAPSKVVWQETTGKGVSHDPERIKASSSIPYPVNAGELQQFIFAANWMRERVVDFARTVRPFQELLDTALPTATRRTKRVASGIGPEISDEARVAFDQLKDKLTNAVSLAFPQPDAVMGLITDASDAGYGIVVTQVSTWKAGKPVMEQHTLLVYVSGTFTGSKHNWSVIEKEAYPIICACDQLSHLLLRPQES</sequence>
<keyword evidence="3" id="KW-1185">Reference proteome</keyword>
<dbReference type="AlphaFoldDB" id="A0A2P4X461"/>